<dbReference type="AlphaFoldDB" id="A0A5C7SG97"/>
<comment type="caution">
    <text evidence="2">The sequence shown here is derived from an EMBL/GenBank/DDBJ whole genome shotgun (WGS) entry which is preliminary data.</text>
</comment>
<protein>
    <submittedName>
        <fullName evidence="2">PIN domain-containing protein</fullName>
    </submittedName>
</protein>
<proteinExistence type="predicted"/>
<dbReference type="InterPro" id="IPR029060">
    <property type="entry name" value="PIN-like_dom_sf"/>
</dbReference>
<dbReference type="Gene3D" id="3.40.50.1010">
    <property type="entry name" value="5'-nuclease"/>
    <property type="match status" value="1"/>
</dbReference>
<evidence type="ECO:0000313" key="3">
    <source>
        <dbReference type="Proteomes" id="UP000321192"/>
    </source>
</evidence>
<feature type="domain" description="PIN" evidence="1">
    <location>
        <begin position="51"/>
        <end position="180"/>
    </location>
</feature>
<name>A0A5C7SG97_THASP</name>
<reference evidence="2 3" key="1">
    <citation type="submission" date="2018-09" db="EMBL/GenBank/DDBJ databases">
        <title>Metagenome Assembled Genomes from an Advanced Water Purification Facility.</title>
        <authorList>
            <person name="Stamps B.W."/>
            <person name="Spear J.R."/>
        </authorList>
    </citation>
    <scope>NUCLEOTIDE SEQUENCE [LARGE SCALE GENOMIC DNA]</scope>
    <source>
        <strain evidence="2">Bin_27_1</strain>
    </source>
</reference>
<dbReference type="Pfam" id="PF01850">
    <property type="entry name" value="PIN"/>
    <property type="match status" value="1"/>
</dbReference>
<sequence>MGNPSFASVAWRRPKLRLPLEPSFAPSSRVWRSPPRCLSRASGRMSADMLYLDTSFVAPLVLNEEVSPLVESYLAKQAAGSLAVSHWTRVEFACLVAQGVKAQHFSTQTAASVLAEFEALVQESFQVWLPSAADYDLARTLLGHFEPGLREGGALHLAIAKNQGADKILTLDDGLLKAAKSLKIPASRGIR</sequence>
<gene>
    <name evidence="2" type="ORF">E6Q80_15420</name>
</gene>
<dbReference type="InterPro" id="IPR002716">
    <property type="entry name" value="PIN_dom"/>
</dbReference>
<evidence type="ECO:0000259" key="1">
    <source>
        <dbReference type="Pfam" id="PF01850"/>
    </source>
</evidence>
<dbReference type="SUPFAM" id="SSF88723">
    <property type="entry name" value="PIN domain-like"/>
    <property type="match status" value="1"/>
</dbReference>
<evidence type="ECO:0000313" key="2">
    <source>
        <dbReference type="EMBL" id="TXH82459.1"/>
    </source>
</evidence>
<dbReference type="Proteomes" id="UP000321192">
    <property type="component" value="Unassembled WGS sequence"/>
</dbReference>
<dbReference type="CDD" id="cd09874">
    <property type="entry name" value="PIN_MT3492-like"/>
    <property type="match status" value="1"/>
</dbReference>
<organism evidence="2 3">
    <name type="scientific">Thauera aminoaromatica</name>
    <dbReference type="NCBI Taxonomy" id="164330"/>
    <lineage>
        <taxon>Bacteria</taxon>
        <taxon>Pseudomonadati</taxon>
        <taxon>Pseudomonadota</taxon>
        <taxon>Betaproteobacteria</taxon>
        <taxon>Rhodocyclales</taxon>
        <taxon>Zoogloeaceae</taxon>
        <taxon>Thauera</taxon>
    </lineage>
</organism>
<dbReference type="EMBL" id="SSFD01000243">
    <property type="protein sequence ID" value="TXH82459.1"/>
    <property type="molecule type" value="Genomic_DNA"/>
</dbReference>
<accession>A0A5C7SG97</accession>